<dbReference type="Pfam" id="PF01424">
    <property type="entry name" value="R3H"/>
    <property type="match status" value="1"/>
</dbReference>
<dbReference type="InterPro" id="IPR039247">
    <property type="entry name" value="KhpB"/>
</dbReference>
<sequence>MDNNNLADNLKKSVQEVLSKMDFEAQIEIDASQPDFLIANIQSDEAGLLIGQGGENLSALQHIIRIVVNKKRGPDAINFIVDVNSYKTHRLGLLKEMALSLAKEVVDNGQTKILEPMPAYERRTIHLILKEFEGVKTESQGEGQLRKVVIKPSSEAV</sequence>
<evidence type="ECO:0000259" key="1">
    <source>
        <dbReference type="PROSITE" id="PS51061"/>
    </source>
</evidence>
<dbReference type="Pfam" id="PF13083">
    <property type="entry name" value="KH_KhpA-B"/>
    <property type="match status" value="1"/>
</dbReference>
<dbReference type="PROSITE" id="PS51061">
    <property type="entry name" value="R3H"/>
    <property type="match status" value="1"/>
</dbReference>
<evidence type="ECO:0000313" key="2">
    <source>
        <dbReference type="EMBL" id="PIQ75523.1"/>
    </source>
</evidence>
<dbReference type="AlphaFoldDB" id="A0A2H0KTP0"/>
<reference evidence="2 3" key="1">
    <citation type="submission" date="2017-09" db="EMBL/GenBank/DDBJ databases">
        <title>Depth-based differentiation of microbial function through sediment-hosted aquifers and enrichment of novel symbionts in the deep terrestrial subsurface.</title>
        <authorList>
            <person name="Probst A.J."/>
            <person name="Ladd B."/>
            <person name="Jarett J.K."/>
            <person name="Geller-Mcgrath D.E."/>
            <person name="Sieber C.M."/>
            <person name="Emerson J.B."/>
            <person name="Anantharaman K."/>
            <person name="Thomas B.C."/>
            <person name="Malmstrom R."/>
            <person name="Stieglmeier M."/>
            <person name="Klingl A."/>
            <person name="Woyke T."/>
            <person name="Ryan C.M."/>
            <person name="Banfield J.F."/>
        </authorList>
    </citation>
    <scope>NUCLEOTIDE SEQUENCE [LARGE SCALE GENOMIC DNA]</scope>
    <source>
        <strain evidence="2">CG11_big_fil_rev_8_21_14_0_20_40_15</strain>
    </source>
</reference>
<gene>
    <name evidence="2" type="ORF">COV84_00770</name>
</gene>
<feature type="domain" description="R3H" evidence="1">
    <location>
        <begin position="88"/>
        <end position="154"/>
    </location>
</feature>
<dbReference type="InterPro" id="IPR001374">
    <property type="entry name" value="R3H_dom"/>
</dbReference>
<dbReference type="Gene3D" id="3.30.300.20">
    <property type="match status" value="1"/>
</dbReference>
<proteinExistence type="predicted"/>
<dbReference type="InterPro" id="IPR034079">
    <property type="entry name" value="R3H_KhpB"/>
</dbReference>
<dbReference type="Gene3D" id="3.30.1370.50">
    <property type="entry name" value="R3H-like domain"/>
    <property type="match status" value="1"/>
</dbReference>
<accession>A0A2H0KTP0</accession>
<evidence type="ECO:0000313" key="3">
    <source>
        <dbReference type="Proteomes" id="UP000229317"/>
    </source>
</evidence>
<dbReference type="PANTHER" id="PTHR35800">
    <property type="entry name" value="PROTEIN JAG"/>
    <property type="match status" value="1"/>
</dbReference>
<dbReference type="InterPro" id="IPR038008">
    <property type="entry name" value="Jag_KH"/>
</dbReference>
<dbReference type="GO" id="GO:0003723">
    <property type="term" value="F:RNA binding"/>
    <property type="evidence" value="ECO:0007669"/>
    <property type="project" value="InterPro"/>
</dbReference>
<dbReference type="CDD" id="cd02414">
    <property type="entry name" value="KH-II_Jag"/>
    <property type="match status" value="1"/>
</dbReference>
<name>A0A2H0KTP0_9BACT</name>
<dbReference type="SUPFAM" id="SSF82708">
    <property type="entry name" value="R3H domain"/>
    <property type="match status" value="1"/>
</dbReference>
<organism evidence="2 3">
    <name type="scientific">Candidatus Portnoybacteria bacterium CG11_big_fil_rev_8_21_14_0_20_40_15</name>
    <dbReference type="NCBI Taxonomy" id="1974817"/>
    <lineage>
        <taxon>Bacteria</taxon>
        <taxon>Candidatus Portnoyibacteriota</taxon>
    </lineage>
</organism>
<dbReference type="InterPro" id="IPR036867">
    <property type="entry name" value="R3H_dom_sf"/>
</dbReference>
<dbReference type="PANTHER" id="PTHR35800:SF1">
    <property type="entry name" value="RNA-BINDING PROTEIN KHPB"/>
    <property type="match status" value="1"/>
</dbReference>
<dbReference type="SMART" id="SM00393">
    <property type="entry name" value="R3H"/>
    <property type="match status" value="1"/>
</dbReference>
<dbReference type="CDD" id="cd02644">
    <property type="entry name" value="R3H_jag"/>
    <property type="match status" value="1"/>
</dbReference>
<protein>
    <recommendedName>
        <fullName evidence="1">R3H domain-containing protein</fullName>
    </recommendedName>
</protein>
<dbReference type="InterPro" id="IPR015946">
    <property type="entry name" value="KH_dom-like_a/b"/>
</dbReference>
<comment type="caution">
    <text evidence="2">The sequence shown here is derived from an EMBL/GenBank/DDBJ whole genome shotgun (WGS) entry which is preliminary data.</text>
</comment>
<dbReference type="EMBL" id="PCVO01000011">
    <property type="protein sequence ID" value="PIQ75523.1"/>
    <property type="molecule type" value="Genomic_DNA"/>
</dbReference>
<dbReference type="Proteomes" id="UP000229317">
    <property type="component" value="Unassembled WGS sequence"/>
</dbReference>